<dbReference type="Pfam" id="PF03547">
    <property type="entry name" value="Mem_trans"/>
    <property type="match status" value="1"/>
</dbReference>
<accession>A0A840ADL7</accession>
<keyword evidence="7 8" id="KW-0472">Membrane</keyword>
<evidence type="ECO:0000256" key="8">
    <source>
        <dbReference type="SAM" id="Phobius"/>
    </source>
</evidence>
<evidence type="ECO:0000313" key="10">
    <source>
        <dbReference type="Proteomes" id="UP000553193"/>
    </source>
</evidence>
<reference evidence="9 10" key="1">
    <citation type="submission" date="2020-08" db="EMBL/GenBank/DDBJ databases">
        <title>Genomic Encyclopedia of Type Strains, Phase IV (KMG-IV): sequencing the most valuable type-strain genomes for metagenomic binning, comparative biology and taxonomic classification.</title>
        <authorList>
            <person name="Goeker M."/>
        </authorList>
    </citation>
    <scope>NUCLEOTIDE SEQUENCE [LARGE SCALE GENOMIC DNA]</scope>
    <source>
        <strain evidence="9 10">DSM 19979</strain>
    </source>
</reference>
<feature type="transmembrane region" description="Helical" evidence="8">
    <location>
        <begin position="289"/>
        <end position="306"/>
    </location>
</feature>
<feature type="transmembrane region" description="Helical" evidence="8">
    <location>
        <begin position="132"/>
        <end position="150"/>
    </location>
</feature>
<sequence length="309" mass="32089">MIGPYLDAFVPAFGLLALGAVLKRRLLRDDAVWAGIEKLIFWVLLPSLLVVAIGSVRLGEVPIFGMMAAIWAALGIGTVVSVWLARRFRQPHKSMTSVLMGGIRFNNLVGFAIAGAMFGLPGLALGGLATGMIVPFVQVVTTTAFALGDGGRVRPWRLLKQLALNPLILACVVGFLVAGMGGLPVGVRPLMETLGRASVALGLLAVGAALTLGALTDRVALQLWTAALKLVAVPGLTLGFCMALGLDPLATAMAVLFMALPTASSSYVMARAMGGDAPLMAAITSSQHLLSVITLPLWLLVVQAAMGGR</sequence>
<gene>
    <name evidence="9" type="ORF">GGQ83_003485</name>
</gene>
<evidence type="ECO:0008006" key="11">
    <source>
        <dbReference type="Google" id="ProtNLM"/>
    </source>
</evidence>
<dbReference type="GO" id="GO:0005886">
    <property type="term" value="C:plasma membrane"/>
    <property type="evidence" value="ECO:0007669"/>
    <property type="project" value="UniProtKB-SubCell"/>
</dbReference>
<dbReference type="Gene3D" id="1.20.1530.20">
    <property type="match status" value="1"/>
</dbReference>
<keyword evidence="5 8" id="KW-0812">Transmembrane</keyword>
<evidence type="ECO:0000256" key="4">
    <source>
        <dbReference type="ARBA" id="ARBA00022475"/>
    </source>
</evidence>
<dbReference type="InterPro" id="IPR004776">
    <property type="entry name" value="Mem_transp_PIN-like"/>
</dbReference>
<comment type="subcellular location">
    <subcellularLocation>
        <location evidence="1">Cell membrane</location>
        <topology evidence="1">Multi-pass membrane protein</topology>
    </subcellularLocation>
</comment>
<dbReference type="AlphaFoldDB" id="A0A840ADL7"/>
<dbReference type="GO" id="GO:0055085">
    <property type="term" value="P:transmembrane transport"/>
    <property type="evidence" value="ECO:0007669"/>
    <property type="project" value="InterPro"/>
</dbReference>
<organism evidence="9 10">
    <name type="scientific">Roseococcus suduntuyensis</name>
    <dbReference type="NCBI Taxonomy" id="455361"/>
    <lineage>
        <taxon>Bacteria</taxon>
        <taxon>Pseudomonadati</taxon>
        <taxon>Pseudomonadota</taxon>
        <taxon>Alphaproteobacteria</taxon>
        <taxon>Acetobacterales</taxon>
        <taxon>Roseomonadaceae</taxon>
        <taxon>Roseococcus</taxon>
    </lineage>
</organism>
<feature type="transmembrane region" description="Helical" evidence="8">
    <location>
        <begin position="162"/>
        <end position="185"/>
    </location>
</feature>
<feature type="transmembrane region" description="Helical" evidence="8">
    <location>
        <begin position="39"/>
        <end position="57"/>
    </location>
</feature>
<keyword evidence="10" id="KW-1185">Reference proteome</keyword>
<feature type="transmembrane region" description="Helical" evidence="8">
    <location>
        <begin position="197"/>
        <end position="215"/>
    </location>
</feature>
<evidence type="ECO:0000256" key="2">
    <source>
        <dbReference type="ARBA" id="ARBA00010145"/>
    </source>
</evidence>
<dbReference type="RefSeq" id="WP_242535192.1">
    <property type="nucleotide sequence ID" value="NZ_JACIDJ010000007.1"/>
</dbReference>
<dbReference type="Proteomes" id="UP000553193">
    <property type="component" value="Unassembled WGS sequence"/>
</dbReference>
<dbReference type="PANTHER" id="PTHR36838:SF4">
    <property type="entry name" value="AUXIN EFFLUX CARRIER FAMILY PROTEIN"/>
    <property type="match status" value="1"/>
</dbReference>
<evidence type="ECO:0000256" key="5">
    <source>
        <dbReference type="ARBA" id="ARBA00022692"/>
    </source>
</evidence>
<keyword evidence="6 8" id="KW-1133">Transmembrane helix</keyword>
<feature type="transmembrane region" description="Helical" evidence="8">
    <location>
        <begin position="252"/>
        <end position="269"/>
    </location>
</feature>
<evidence type="ECO:0000256" key="1">
    <source>
        <dbReference type="ARBA" id="ARBA00004651"/>
    </source>
</evidence>
<evidence type="ECO:0000256" key="7">
    <source>
        <dbReference type="ARBA" id="ARBA00023136"/>
    </source>
</evidence>
<name>A0A840ADL7_9PROT</name>
<comment type="caution">
    <text evidence="9">The sequence shown here is derived from an EMBL/GenBank/DDBJ whole genome shotgun (WGS) entry which is preliminary data.</text>
</comment>
<proteinExistence type="inferred from homology"/>
<dbReference type="EMBL" id="JACIDJ010000007">
    <property type="protein sequence ID" value="MBB3900018.1"/>
    <property type="molecule type" value="Genomic_DNA"/>
</dbReference>
<comment type="similarity">
    <text evidence="2">Belongs to the auxin efflux carrier (TC 2.A.69) family.</text>
</comment>
<evidence type="ECO:0000256" key="6">
    <source>
        <dbReference type="ARBA" id="ARBA00022989"/>
    </source>
</evidence>
<evidence type="ECO:0000313" key="9">
    <source>
        <dbReference type="EMBL" id="MBB3900018.1"/>
    </source>
</evidence>
<keyword evidence="4" id="KW-1003">Cell membrane</keyword>
<feature type="transmembrane region" description="Helical" evidence="8">
    <location>
        <begin position="105"/>
        <end position="126"/>
    </location>
</feature>
<dbReference type="InterPro" id="IPR038770">
    <property type="entry name" value="Na+/solute_symporter_sf"/>
</dbReference>
<evidence type="ECO:0000256" key="3">
    <source>
        <dbReference type="ARBA" id="ARBA00022448"/>
    </source>
</evidence>
<feature type="transmembrane region" description="Helical" evidence="8">
    <location>
        <begin position="63"/>
        <end position="84"/>
    </location>
</feature>
<feature type="transmembrane region" description="Helical" evidence="8">
    <location>
        <begin position="6"/>
        <end position="27"/>
    </location>
</feature>
<feature type="transmembrane region" description="Helical" evidence="8">
    <location>
        <begin position="227"/>
        <end position="246"/>
    </location>
</feature>
<dbReference type="PANTHER" id="PTHR36838">
    <property type="entry name" value="AUXIN EFFLUX CARRIER FAMILY PROTEIN"/>
    <property type="match status" value="1"/>
</dbReference>
<keyword evidence="3" id="KW-0813">Transport</keyword>
<protein>
    <recommendedName>
        <fullName evidence="11">AEC family transporter</fullName>
    </recommendedName>
</protein>